<accession>A0A4Q0VJY8</accession>
<dbReference type="RefSeq" id="WP_129031685.1">
    <property type="nucleotide sequence ID" value="NZ_CP059603.1"/>
</dbReference>
<sequence length="82" mass="9407">MLRIHFNWRFYRNLSFYIFLLWVVLALIVLRHGDILGGLVFVLAMLAQAGDAFTDWDNHESHLTQSHAKSLKTGESGKFSGK</sequence>
<evidence type="ECO:0000313" key="1">
    <source>
        <dbReference type="EMBL" id="RXI79443.1"/>
    </source>
</evidence>
<evidence type="ECO:0000313" key="2">
    <source>
        <dbReference type="Proteomes" id="UP000290602"/>
    </source>
</evidence>
<protein>
    <submittedName>
        <fullName evidence="1">Uncharacterized protein</fullName>
    </submittedName>
</protein>
<proteinExistence type="predicted"/>
<reference evidence="1 2" key="1">
    <citation type="submission" date="2018-08" db="EMBL/GenBank/DDBJ databases">
        <title>Lactobacillus suantsai sp. nov., isolated from traditional fermented suan-tsai in Taiwan.</title>
        <authorList>
            <person name="Huang C.-H."/>
        </authorList>
    </citation>
    <scope>NUCLEOTIDE SEQUENCE [LARGE SCALE GENOMIC DNA]</scope>
    <source>
        <strain evidence="1 2">BCRC 12945</strain>
    </source>
</reference>
<organism evidence="1 2">
    <name type="scientific">Levilactobacillus suantsaii</name>
    <dbReference type="NCBI Taxonomy" id="2292255"/>
    <lineage>
        <taxon>Bacteria</taxon>
        <taxon>Bacillati</taxon>
        <taxon>Bacillota</taxon>
        <taxon>Bacilli</taxon>
        <taxon>Lactobacillales</taxon>
        <taxon>Lactobacillaceae</taxon>
        <taxon>Levilactobacillus</taxon>
    </lineage>
</organism>
<dbReference type="AlphaFoldDB" id="A0A4Q0VJY8"/>
<dbReference type="EMBL" id="QXIL01000004">
    <property type="protein sequence ID" value="RXI79443.1"/>
    <property type="molecule type" value="Genomic_DNA"/>
</dbReference>
<dbReference type="Proteomes" id="UP000290602">
    <property type="component" value="Unassembled WGS sequence"/>
</dbReference>
<name>A0A4Q0VJY8_9LACO</name>
<comment type="caution">
    <text evidence="1">The sequence shown here is derived from an EMBL/GenBank/DDBJ whole genome shotgun (WGS) entry which is preliminary data.</text>
</comment>
<keyword evidence="2" id="KW-1185">Reference proteome</keyword>
<gene>
    <name evidence="1" type="ORF">DXH47_03435</name>
</gene>